<dbReference type="Proteomes" id="UP000499080">
    <property type="component" value="Unassembled WGS sequence"/>
</dbReference>
<accession>A0A4Y2SNU9</accession>
<comment type="caution">
    <text evidence="1">The sequence shown here is derived from an EMBL/GenBank/DDBJ whole genome shotgun (WGS) entry which is preliminary data.</text>
</comment>
<sequence length="49" mass="5615">FLIMGTIKEKLIGKAGLRRGWLELSKKCWKGIWAAGQHLSRTYSKKIIV</sequence>
<organism evidence="1 2">
    <name type="scientific">Araneus ventricosus</name>
    <name type="common">Orbweaver spider</name>
    <name type="synonym">Epeira ventricosa</name>
    <dbReference type="NCBI Taxonomy" id="182803"/>
    <lineage>
        <taxon>Eukaryota</taxon>
        <taxon>Metazoa</taxon>
        <taxon>Ecdysozoa</taxon>
        <taxon>Arthropoda</taxon>
        <taxon>Chelicerata</taxon>
        <taxon>Arachnida</taxon>
        <taxon>Araneae</taxon>
        <taxon>Araneomorphae</taxon>
        <taxon>Entelegynae</taxon>
        <taxon>Araneoidea</taxon>
        <taxon>Araneidae</taxon>
        <taxon>Araneus</taxon>
    </lineage>
</organism>
<reference evidence="1 2" key="1">
    <citation type="journal article" date="2019" name="Sci. Rep.">
        <title>Orb-weaving spider Araneus ventricosus genome elucidates the spidroin gene catalogue.</title>
        <authorList>
            <person name="Kono N."/>
            <person name="Nakamura H."/>
            <person name="Ohtoshi R."/>
            <person name="Moran D.A.P."/>
            <person name="Shinohara A."/>
            <person name="Yoshida Y."/>
            <person name="Fujiwara M."/>
            <person name="Mori M."/>
            <person name="Tomita M."/>
            <person name="Arakawa K."/>
        </authorList>
    </citation>
    <scope>NUCLEOTIDE SEQUENCE [LARGE SCALE GENOMIC DNA]</scope>
</reference>
<protein>
    <submittedName>
        <fullName evidence="1">Uncharacterized protein</fullName>
    </submittedName>
</protein>
<feature type="non-terminal residue" evidence="1">
    <location>
        <position position="1"/>
    </location>
</feature>
<dbReference type="EMBL" id="BGPR01022440">
    <property type="protein sequence ID" value="GBN88755.1"/>
    <property type="molecule type" value="Genomic_DNA"/>
</dbReference>
<proteinExistence type="predicted"/>
<name>A0A4Y2SNU9_ARAVE</name>
<evidence type="ECO:0000313" key="1">
    <source>
        <dbReference type="EMBL" id="GBN88755.1"/>
    </source>
</evidence>
<dbReference type="AlphaFoldDB" id="A0A4Y2SNU9"/>
<keyword evidence="2" id="KW-1185">Reference proteome</keyword>
<evidence type="ECO:0000313" key="2">
    <source>
        <dbReference type="Proteomes" id="UP000499080"/>
    </source>
</evidence>
<gene>
    <name evidence="1" type="ORF">AVEN_116849-2_1</name>
</gene>